<proteinExistence type="predicted"/>
<dbReference type="Proteomes" id="UP000887013">
    <property type="component" value="Unassembled WGS sequence"/>
</dbReference>
<keyword evidence="2" id="KW-1185">Reference proteome</keyword>
<evidence type="ECO:0000313" key="2">
    <source>
        <dbReference type="Proteomes" id="UP000887013"/>
    </source>
</evidence>
<reference evidence="1" key="1">
    <citation type="submission" date="2020-08" db="EMBL/GenBank/DDBJ databases">
        <title>Multicomponent nature underlies the extraordinary mechanical properties of spider dragline silk.</title>
        <authorList>
            <person name="Kono N."/>
            <person name="Nakamura H."/>
            <person name="Mori M."/>
            <person name="Yoshida Y."/>
            <person name="Ohtoshi R."/>
            <person name="Malay A.D."/>
            <person name="Moran D.A.P."/>
            <person name="Tomita M."/>
            <person name="Numata K."/>
            <person name="Arakawa K."/>
        </authorList>
    </citation>
    <scope>NUCLEOTIDE SEQUENCE</scope>
</reference>
<protein>
    <submittedName>
        <fullName evidence="1">Uncharacterized protein</fullName>
    </submittedName>
</protein>
<evidence type="ECO:0000313" key="1">
    <source>
        <dbReference type="EMBL" id="GFT18841.1"/>
    </source>
</evidence>
<gene>
    <name evidence="1" type="primary">NCL1_47773</name>
    <name evidence="1" type="ORF">NPIL_232911</name>
</gene>
<organism evidence="1 2">
    <name type="scientific">Nephila pilipes</name>
    <name type="common">Giant wood spider</name>
    <name type="synonym">Nephila maculata</name>
    <dbReference type="NCBI Taxonomy" id="299642"/>
    <lineage>
        <taxon>Eukaryota</taxon>
        <taxon>Metazoa</taxon>
        <taxon>Ecdysozoa</taxon>
        <taxon>Arthropoda</taxon>
        <taxon>Chelicerata</taxon>
        <taxon>Arachnida</taxon>
        <taxon>Araneae</taxon>
        <taxon>Araneomorphae</taxon>
        <taxon>Entelegynae</taxon>
        <taxon>Araneoidea</taxon>
        <taxon>Nephilidae</taxon>
        <taxon>Nephila</taxon>
    </lineage>
</organism>
<sequence>MSNDMLFQHLMQHLFPYYYAKYKKMAVDFDWVESFVAKGDLTENLFDVITKAIYGLEDFVVGSWLEYVTKYDLLKTMSLEIYVSRIMMFCFNKKLVINNIHERFINICALVTGIGINIYNATGKKFYKLTPRILTAFFEKVLREDFKKRGGWKSLEKYLLSRDYVEYYETITTLMNEKNKDVLEEIDTKMMEFASRRKHLYLPLPIIEEETNNSVISNLIVEVVSSIDDSLWTEINPSKFNAVPSTSILQESISNPLSDSNMEKLARSSKVSGGNDRSDACALADDTRSESPLSNIKSVFGKSNIIEGSSNLGGSSAGYVLNRLKLNVEHVLSLLESLSRCNTVIEG</sequence>
<dbReference type="EMBL" id="BMAW01010452">
    <property type="protein sequence ID" value="GFT18841.1"/>
    <property type="molecule type" value="Genomic_DNA"/>
</dbReference>
<name>A0A8X6NK08_NEPPI</name>
<dbReference type="OrthoDB" id="6431555at2759"/>
<dbReference type="AlphaFoldDB" id="A0A8X6NK08"/>
<accession>A0A8X6NK08</accession>
<comment type="caution">
    <text evidence="1">The sequence shown here is derived from an EMBL/GenBank/DDBJ whole genome shotgun (WGS) entry which is preliminary data.</text>
</comment>